<dbReference type="Gene3D" id="3.40.50.1700">
    <property type="entry name" value="Glycoside hydrolase family 3 C-terminal domain"/>
    <property type="match status" value="1"/>
</dbReference>
<dbReference type="Gene3D" id="2.60.40.10">
    <property type="entry name" value="Immunoglobulins"/>
    <property type="match status" value="1"/>
</dbReference>
<evidence type="ECO:0000259" key="3">
    <source>
        <dbReference type="SMART" id="SM01217"/>
    </source>
</evidence>
<evidence type="ECO:0000256" key="2">
    <source>
        <dbReference type="ARBA" id="ARBA00022801"/>
    </source>
</evidence>
<accession>A0ABN2HBY1</accession>
<evidence type="ECO:0000313" key="5">
    <source>
        <dbReference type="Proteomes" id="UP001500280"/>
    </source>
</evidence>
<keyword evidence="2 4" id="KW-0378">Hydrolase</keyword>
<dbReference type="InterPro" id="IPR001764">
    <property type="entry name" value="Glyco_hydro_3_N"/>
</dbReference>
<dbReference type="Proteomes" id="UP001500280">
    <property type="component" value="Unassembled WGS sequence"/>
</dbReference>
<dbReference type="Gene3D" id="3.20.20.300">
    <property type="entry name" value="Glycoside hydrolase, family 3, N-terminal domain"/>
    <property type="match status" value="1"/>
</dbReference>
<dbReference type="Pfam" id="PF14310">
    <property type="entry name" value="Fn3-like"/>
    <property type="match status" value="1"/>
</dbReference>
<dbReference type="SUPFAM" id="SSF51445">
    <property type="entry name" value="(Trans)glycosidases"/>
    <property type="match status" value="1"/>
</dbReference>
<protein>
    <submittedName>
        <fullName evidence="4">Glycoside hydrolase family 3 N-terminal domain-containing protein</fullName>
    </submittedName>
</protein>
<dbReference type="InterPro" id="IPR002772">
    <property type="entry name" value="Glyco_hydro_3_C"/>
</dbReference>
<comment type="similarity">
    <text evidence="1">Belongs to the glycosyl hydrolase 3 family.</text>
</comment>
<dbReference type="PANTHER" id="PTHR42715">
    <property type="entry name" value="BETA-GLUCOSIDASE"/>
    <property type="match status" value="1"/>
</dbReference>
<dbReference type="InterPro" id="IPR017853">
    <property type="entry name" value="GH"/>
</dbReference>
<proteinExistence type="inferred from homology"/>
<evidence type="ECO:0000256" key="1">
    <source>
        <dbReference type="ARBA" id="ARBA00005336"/>
    </source>
</evidence>
<feature type="domain" description="Fibronectin type III-like" evidence="3">
    <location>
        <begin position="644"/>
        <end position="713"/>
    </location>
</feature>
<name>A0ABN2HBY1_9ACTN</name>
<gene>
    <name evidence="4" type="ORF">GCM10009745_31820</name>
</gene>
<evidence type="ECO:0000313" key="4">
    <source>
        <dbReference type="EMBL" id="GAA1684985.1"/>
    </source>
</evidence>
<dbReference type="Pfam" id="PF01915">
    <property type="entry name" value="Glyco_hydro_3_C"/>
    <property type="match status" value="1"/>
</dbReference>
<reference evidence="4 5" key="1">
    <citation type="journal article" date="2019" name="Int. J. Syst. Evol. Microbiol.">
        <title>The Global Catalogue of Microorganisms (GCM) 10K type strain sequencing project: providing services to taxonomists for standard genome sequencing and annotation.</title>
        <authorList>
            <consortium name="The Broad Institute Genomics Platform"/>
            <consortium name="The Broad Institute Genome Sequencing Center for Infectious Disease"/>
            <person name="Wu L."/>
            <person name="Ma J."/>
        </authorList>
    </citation>
    <scope>NUCLEOTIDE SEQUENCE [LARGE SCALE GENOMIC DNA]</scope>
    <source>
        <strain evidence="4 5">JCM 14307</strain>
    </source>
</reference>
<organism evidence="4 5">
    <name type="scientific">Kribbella yunnanensis</name>
    <dbReference type="NCBI Taxonomy" id="190194"/>
    <lineage>
        <taxon>Bacteria</taxon>
        <taxon>Bacillati</taxon>
        <taxon>Actinomycetota</taxon>
        <taxon>Actinomycetes</taxon>
        <taxon>Propionibacteriales</taxon>
        <taxon>Kribbellaceae</taxon>
        <taxon>Kribbella</taxon>
    </lineage>
</organism>
<dbReference type="InterPro" id="IPR013783">
    <property type="entry name" value="Ig-like_fold"/>
</dbReference>
<dbReference type="PRINTS" id="PR00133">
    <property type="entry name" value="GLHYDRLASE3"/>
</dbReference>
<dbReference type="InterPro" id="IPR036962">
    <property type="entry name" value="Glyco_hydro_3_N_sf"/>
</dbReference>
<dbReference type="InterPro" id="IPR050288">
    <property type="entry name" value="Cellulose_deg_GH3"/>
</dbReference>
<comment type="caution">
    <text evidence="4">The sequence shown here is derived from an EMBL/GenBank/DDBJ whole genome shotgun (WGS) entry which is preliminary data.</text>
</comment>
<keyword evidence="5" id="KW-1185">Reference proteome</keyword>
<dbReference type="SMART" id="SM01217">
    <property type="entry name" value="Fn3_like"/>
    <property type="match status" value="1"/>
</dbReference>
<dbReference type="InterPro" id="IPR026891">
    <property type="entry name" value="Fn3-like"/>
</dbReference>
<dbReference type="Pfam" id="PF00933">
    <property type="entry name" value="Glyco_hydro_3"/>
    <property type="match status" value="1"/>
</dbReference>
<dbReference type="SUPFAM" id="SSF52279">
    <property type="entry name" value="Beta-D-glucan exohydrolase, C-terminal domain"/>
    <property type="match status" value="1"/>
</dbReference>
<dbReference type="PANTHER" id="PTHR42715:SF10">
    <property type="entry name" value="BETA-GLUCOSIDASE"/>
    <property type="match status" value="1"/>
</dbReference>
<sequence>MSLADKIAQLNMPVVLPGEPGSSAGATPADQERYARGGFQHQNLVLGPGGGFFGLVNESLFGSFDPEQPKTPKEQAERHNALQKLALASEHRIPLLQISEGTHGSIGPGSTIFPEGLGLGATWSPELVGHVYGVVGAEARAVGIHAISTITAELNRDPRYGRAIWSFSEDPYLTSRYVEALVPAAQADLHTGAVVSLCTFPAESPNVGGLEGSSIELGERELRNVHLPPWRAGSAAGSLMTEAGEQTIDGIPVHGSPKYLTEVLRDELGFRGVVIANGFETMITDRVATTPAQAGALALDAGIDIALAWHAAFLTGLVEAVRTGAIDQTLIDRAVRRILTLKERLGLFENPYADPARAQAVVNQPAHRRIALQAARESMTLLRNEGGLLPLHHRRIAVIGPNADDARNLLGEYSAWPTFHAVPTILDRLKATGRQITHAKGCATTGTDRSGVAAAVKAAKNADVAVVVLGEEVKGGYFNPGRTNGELADIASLDLTGVQQELLEAVHHTGTPVVLVLVNGRPLSVTWAAEHIPAILEAWLPGEQGAQAVADVLTGAVDPSGRLPITVPRSVGQLPMYYNSKGARARAGTYVDIPSTPLYPFGHGLSYTSFALSNVRLSADRITGTGRTEIRAEVRNTGQRTGTAVVQLYVTDDESSVVVPEIQLRGFAKVSLAPGAHASIKIPVRADDLALIDAGLDRVVEPGTFTLRVGTSAAALPHTLQLTVI</sequence>
<dbReference type="EMBL" id="BAAANF010000010">
    <property type="protein sequence ID" value="GAA1684985.1"/>
    <property type="molecule type" value="Genomic_DNA"/>
</dbReference>
<dbReference type="GO" id="GO:0016787">
    <property type="term" value="F:hydrolase activity"/>
    <property type="evidence" value="ECO:0007669"/>
    <property type="project" value="UniProtKB-KW"/>
</dbReference>
<dbReference type="InterPro" id="IPR036881">
    <property type="entry name" value="Glyco_hydro_3_C_sf"/>
</dbReference>